<dbReference type="Pfam" id="PF04244">
    <property type="entry name" value="DPRP"/>
    <property type="match status" value="1"/>
</dbReference>
<dbReference type="Proteomes" id="UP001164392">
    <property type="component" value="Chromosome"/>
</dbReference>
<organism evidence="2 3">
    <name type="scientific">Xanthomonas sacchari</name>
    <dbReference type="NCBI Taxonomy" id="56458"/>
    <lineage>
        <taxon>Bacteria</taxon>
        <taxon>Pseudomonadati</taxon>
        <taxon>Pseudomonadota</taxon>
        <taxon>Gammaproteobacteria</taxon>
        <taxon>Lysobacterales</taxon>
        <taxon>Lysobacteraceae</taxon>
        <taxon>Xanthomonas</taxon>
    </lineage>
</organism>
<protein>
    <submittedName>
        <fullName evidence="2">Cryptochrome/photolyase family protein</fullName>
    </submittedName>
</protein>
<dbReference type="InterPro" id="IPR014729">
    <property type="entry name" value="Rossmann-like_a/b/a_fold"/>
</dbReference>
<proteinExistence type="predicted"/>
<gene>
    <name evidence="2" type="ORF">NG824_20680</name>
</gene>
<dbReference type="SUPFAM" id="SSF48173">
    <property type="entry name" value="Cryptochrome/photolyase FAD-binding domain"/>
    <property type="match status" value="1"/>
</dbReference>
<evidence type="ECO:0000256" key="1">
    <source>
        <dbReference type="SAM" id="MobiDB-lite"/>
    </source>
</evidence>
<accession>A0AA46Y8R4</accession>
<name>A0AA46Y8R4_9XANT</name>
<dbReference type="Gene3D" id="1.10.10.1710">
    <property type="entry name" value="Deoxyribodipyrimidine photolyase-related"/>
    <property type="match status" value="1"/>
</dbReference>
<dbReference type="InterPro" id="IPR036134">
    <property type="entry name" value="Crypto/Photolyase_FAD-like_sf"/>
</dbReference>
<dbReference type="Gene3D" id="1.25.40.80">
    <property type="match status" value="1"/>
</dbReference>
<dbReference type="PANTHER" id="PTHR38657:SF1">
    <property type="entry name" value="SLR1343 PROTEIN"/>
    <property type="match status" value="1"/>
</dbReference>
<reference evidence="2" key="1">
    <citation type="submission" date="2022-06" db="EMBL/GenBank/DDBJ databases">
        <title>Dynamics of rice microbiomes reveals core vertical transmitted seed endophytes.</title>
        <authorList>
            <person name="Liao K."/>
            <person name="Zhang X."/>
        </authorList>
    </citation>
    <scope>NUCLEOTIDE SEQUENCE</scope>
    <source>
        <strain evidence="2">JR3-14</strain>
    </source>
</reference>
<evidence type="ECO:0000313" key="3">
    <source>
        <dbReference type="Proteomes" id="UP001164392"/>
    </source>
</evidence>
<dbReference type="PANTHER" id="PTHR38657">
    <property type="entry name" value="SLR1343 PROTEIN"/>
    <property type="match status" value="1"/>
</dbReference>
<dbReference type="Gene3D" id="3.40.50.620">
    <property type="entry name" value="HUPs"/>
    <property type="match status" value="1"/>
</dbReference>
<dbReference type="RefSeq" id="WP_267084843.1">
    <property type="nucleotide sequence ID" value="NZ_CP099534.1"/>
</dbReference>
<dbReference type="InterPro" id="IPR007357">
    <property type="entry name" value="PhrB-like"/>
</dbReference>
<dbReference type="AlphaFoldDB" id="A0AA46Y8R4"/>
<dbReference type="Gene3D" id="1.10.579.10">
    <property type="entry name" value="DNA Cyclobutane Dipyrimidine Photolyase, subunit A, domain 3"/>
    <property type="match status" value="1"/>
</dbReference>
<evidence type="ECO:0000313" key="2">
    <source>
        <dbReference type="EMBL" id="UYK88844.1"/>
    </source>
</evidence>
<dbReference type="InterPro" id="IPR052551">
    <property type="entry name" value="UV-DNA_repair_photolyase"/>
</dbReference>
<feature type="region of interest" description="Disordered" evidence="1">
    <location>
        <begin position="186"/>
        <end position="207"/>
    </location>
</feature>
<sequence>MSPLPPTAHTLRLVLGDQLDPEHAWFDVRDPGVVYVLMEVRQETDYVLHHAQKILAVFAAMRDFARQLRATGHRVRYVAIDDASNRQSIPANLEALMAHYGAQRLQYQDPDEWRLDQQLRQWGAMQAFATEAVDSAHFYTRRNEVADFFRGRGQWLMEHFYRHMRKRHRILLAADGTPEGGQWNYDHDNRQPWHGEPPPPPDARPTHDHRALWASIQAAGVASFGQPQAETLRWPLNRAEALTCLDRFIVDALPHFGRYEDAMSTRSPRLFHSQLSFALNTKMLRPQDVVQRALAAYSAGAAPLAAVEGFVRQILGWREYVRGIYWAHMPGYEARNALGHDTPLPAWFWTGDTHMRCLQHAIGQSLQDAYAHHIQRLMVIGNFALLAGLDPAAVHRWYLGVYIDAFEWVELPNTVGMSQFADGGLLATKPYVSSAAYIDRMSDYCQGCRYDRKQKTGARACPYNALYWDFFARHQDTLGRNRRLDMVYRQLRKLPATQLQALRAQAQQLRERLDTL</sequence>
<dbReference type="EMBL" id="CP099534">
    <property type="protein sequence ID" value="UYK88844.1"/>
    <property type="molecule type" value="Genomic_DNA"/>
</dbReference>